<proteinExistence type="predicted"/>
<accession>A0A6U4NYQ8</accession>
<dbReference type="EMBL" id="HBGF01002225">
    <property type="protein sequence ID" value="CAD9090515.1"/>
    <property type="molecule type" value="Transcribed_RNA"/>
</dbReference>
<dbReference type="AlphaFoldDB" id="A0A6U4NYQ8"/>
<evidence type="ECO:0000313" key="2">
    <source>
        <dbReference type="EMBL" id="CAD9090515.1"/>
    </source>
</evidence>
<reference evidence="2" key="1">
    <citation type="submission" date="2021-01" db="EMBL/GenBank/DDBJ databases">
        <authorList>
            <person name="Corre E."/>
            <person name="Pelletier E."/>
            <person name="Niang G."/>
            <person name="Scheremetjew M."/>
            <person name="Finn R."/>
            <person name="Kale V."/>
            <person name="Holt S."/>
            <person name="Cochrane G."/>
            <person name="Meng A."/>
            <person name="Brown T."/>
            <person name="Cohen L."/>
        </authorList>
    </citation>
    <scope>NUCLEOTIDE SEQUENCE</scope>
    <source>
        <strain evidence="2">CCAP 1951/1</strain>
    </source>
</reference>
<evidence type="ECO:0000313" key="1">
    <source>
        <dbReference type="EMBL" id="CAD9089042.1"/>
    </source>
</evidence>
<organism evidence="2">
    <name type="scientific">Neobodo designis</name>
    <name type="common">Flagellated protozoan</name>
    <name type="synonym">Bodo designis</name>
    <dbReference type="NCBI Taxonomy" id="312471"/>
    <lineage>
        <taxon>Eukaryota</taxon>
        <taxon>Discoba</taxon>
        <taxon>Euglenozoa</taxon>
        <taxon>Kinetoplastea</taxon>
        <taxon>Metakinetoplastina</taxon>
        <taxon>Neobodonida</taxon>
        <taxon>Neobodo</taxon>
    </lineage>
</organism>
<sequence length="155" mass="16654">MLRRPTPALARRAALEVPPGTTLARVDRWLDAKGYGFAFCVDRSSAGGKRVGSSGGGERSGDNKLFIHKSQLVNVAALAPGQLVAVENGHAKNPPVHLVRRAAREWTLRGNRQRPAAPSDAVELTPADFAPREATDAIDELAMAARDRRAIFHAT</sequence>
<dbReference type="EMBL" id="HBGF01001114">
    <property type="protein sequence ID" value="CAD9089042.1"/>
    <property type="molecule type" value="Transcribed_RNA"/>
</dbReference>
<gene>
    <name evidence="2" type="ORF">NDES1114_LOCUS1539</name>
    <name evidence="1" type="ORF">NDES1114_LOCUS768</name>
</gene>
<name>A0A6U4NYQ8_NEODS</name>
<protein>
    <submittedName>
        <fullName evidence="2">Uncharacterized protein</fullName>
    </submittedName>
</protein>